<accession>A0A370L879</accession>
<keyword evidence="5 11" id="KW-1003">Cell membrane</keyword>
<comment type="subcellular location">
    <subcellularLocation>
        <location evidence="1">Cell membrane</location>
        <topology evidence="1">Multi-pass membrane protein</topology>
    </subcellularLocation>
</comment>
<evidence type="ECO:0000256" key="12">
    <source>
        <dbReference type="SAM" id="Phobius"/>
    </source>
</evidence>
<gene>
    <name evidence="13" type="ORF">DWE98_11730</name>
</gene>
<reference evidence="14" key="1">
    <citation type="submission" date="2018-07" db="EMBL/GenBank/DDBJ databases">
        <authorList>
            <person name="Safronova V.I."/>
            <person name="Chirak E.R."/>
            <person name="Sazanova A.L."/>
        </authorList>
    </citation>
    <scope>NUCLEOTIDE SEQUENCE [LARGE SCALE GENOMIC DNA]</scope>
    <source>
        <strain evidence="14">RCAM04685</strain>
    </source>
</reference>
<evidence type="ECO:0000256" key="8">
    <source>
        <dbReference type="ARBA" id="ARBA00022989"/>
    </source>
</evidence>
<dbReference type="GO" id="GO:0042121">
    <property type="term" value="P:alginic acid biosynthetic process"/>
    <property type="evidence" value="ECO:0007669"/>
    <property type="project" value="UniProtKB-KW"/>
</dbReference>
<dbReference type="GO" id="GO:0016746">
    <property type="term" value="F:acyltransferase activity"/>
    <property type="evidence" value="ECO:0007669"/>
    <property type="project" value="UniProtKB-KW"/>
</dbReference>
<comment type="similarity">
    <text evidence="3 11">Belongs to the membrane-bound acyltransferase family.</text>
</comment>
<organism evidence="13 14">
    <name type="scientific">Bosea caraganae</name>
    <dbReference type="NCBI Taxonomy" id="2763117"/>
    <lineage>
        <taxon>Bacteria</taxon>
        <taxon>Pseudomonadati</taxon>
        <taxon>Pseudomonadota</taxon>
        <taxon>Alphaproteobacteria</taxon>
        <taxon>Hyphomicrobiales</taxon>
        <taxon>Boseaceae</taxon>
        <taxon>Bosea</taxon>
    </lineage>
</organism>
<evidence type="ECO:0000313" key="13">
    <source>
        <dbReference type="EMBL" id="RDJ25548.1"/>
    </source>
</evidence>
<sequence length="492" mass="55458">MIFSSAIFLFVFLPIVLVLYYLSDYRFRNVILFAASLFFYAWGEPGYVFLMILSILLNWFTGILIDRVKSRRVAFLILSAGVTINIIILVYFKYFTFFASVIISALSGLYDFGDQPEAIPLPAGISFFTFHAISYIVDIYRGQAGAIRNPLTMGLYISLFPQLVAGPIIRFHDIAEQLKLRVNSYERFGSGIERFVFGLAKKLLIANPLGQVADAAFATAAADLSTPTAWLGITCYTLQIYFDFSGYSDMAIGLGRMFGFEFPENFNYPYISRSVREFWRRWHISLSTWFRDYLYIPLGGSRASKATMRINLIIVFLLCGLWHGASWNFLVWGAFHGALLSLERGPFGSFQARLPRPLAHAYTIFMVMIGWVFFKADTLSHAVGFLHAMSGLSDAVGIAGDIAPLVTPKLPFVIAAGVLLSTPIATFWARDWRTRRFPSHSKEPYPSPLGEWLDKDGPPIFLARALLVPILFALCVSELASATYNPFIYFRF</sequence>
<keyword evidence="11" id="KW-0012">Acyltransferase</keyword>
<evidence type="ECO:0000256" key="2">
    <source>
        <dbReference type="ARBA" id="ARBA00005182"/>
    </source>
</evidence>
<dbReference type="InterPro" id="IPR028362">
    <property type="entry name" value="AlgI"/>
</dbReference>
<dbReference type="AlphaFoldDB" id="A0A370L879"/>
<dbReference type="PIRSF" id="PIRSF500217">
    <property type="entry name" value="AlgI"/>
    <property type="match status" value="1"/>
</dbReference>
<evidence type="ECO:0000256" key="1">
    <source>
        <dbReference type="ARBA" id="ARBA00004651"/>
    </source>
</evidence>
<evidence type="ECO:0000256" key="7">
    <source>
        <dbReference type="ARBA" id="ARBA00022841"/>
    </source>
</evidence>
<keyword evidence="8 12" id="KW-1133">Transmembrane helix</keyword>
<keyword evidence="7" id="KW-0016">Alginate biosynthesis</keyword>
<evidence type="ECO:0000256" key="4">
    <source>
        <dbReference type="ARBA" id="ARBA00016084"/>
    </source>
</evidence>
<keyword evidence="6 12" id="KW-0812">Transmembrane</keyword>
<feature type="transmembrane region" description="Helical" evidence="12">
    <location>
        <begin position="118"/>
        <end position="140"/>
    </location>
</feature>
<keyword evidence="14" id="KW-1185">Reference proteome</keyword>
<dbReference type="InterPro" id="IPR004299">
    <property type="entry name" value="MBOAT_fam"/>
</dbReference>
<dbReference type="GO" id="GO:0005886">
    <property type="term" value="C:plasma membrane"/>
    <property type="evidence" value="ECO:0007669"/>
    <property type="project" value="UniProtKB-SubCell"/>
</dbReference>
<proteinExistence type="inferred from homology"/>
<dbReference type="InterPro" id="IPR051085">
    <property type="entry name" value="MB_O-acyltransferase"/>
</dbReference>
<keyword evidence="11" id="KW-0808">Transferase</keyword>
<dbReference type="OrthoDB" id="139172at2"/>
<feature type="transmembrane region" description="Helical" evidence="12">
    <location>
        <begin position="73"/>
        <end position="106"/>
    </location>
</feature>
<comment type="pathway">
    <text evidence="2">Glycan biosynthesis; alginate biosynthesis.</text>
</comment>
<keyword evidence="9 11" id="KW-0472">Membrane</keyword>
<evidence type="ECO:0000256" key="9">
    <source>
        <dbReference type="ARBA" id="ARBA00023136"/>
    </source>
</evidence>
<evidence type="ECO:0000256" key="3">
    <source>
        <dbReference type="ARBA" id="ARBA00010323"/>
    </source>
</evidence>
<evidence type="ECO:0000256" key="6">
    <source>
        <dbReference type="ARBA" id="ARBA00022692"/>
    </source>
</evidence>
<feature type="transmembrane region" description="Helical" evidence="12">
    <location>
        <begin position="6"/>
        <end position="22"/>
    </location>
</feature>
<protein>
    <recommendedName>
        <fullName evidence="4">Probable alginate O-acetylase AlgI</fullName>
    </recommendedName>
    <alternativeName>
        <fullName evidence="10">Alginate biosynthesis protein AlgI</fullName>
    </alternativeName>
</protein>
<feature type="transmembrane region" description="Helical" evidence="12">
    <location>
        <begin position="48"/>
        <end position="66"/>
    </location>
</feature>
<comment type="caution">
    <text evidence="13">The sequence shown here is derived from an EMBL/GenBank/DDBJ whole genome shotgun (WGS) entry which is preliminary data.</text>
</comment>
<dbReference type="EMBL" id="QQTP01000005">
    <property type="protein sequence ID" value="RDJ25548.1"/>
    <property type="molecule type" value="Genomic_DNA"/>
</dbReference>
<dbReference type="Proteomes" id="UP000255207">
    <property type="component" value="Unassembled WGS sequence"/>
</dbReference>
<evidence type="ECO:0000256" key="5">
    <source>
        <dbReference type="ARBA" id="ARBA00022475"/>
    </source>
</evidence>
<feature type="transmembrane region" description="Helical" evidence="12">
    <location>
        <begin position="461"/>
        <end position="484"/>
    </location>
</feature>
<evidence type="ECO:0000313" key="14">
    <source>
        <dbReference type="Proteomes" id="UP000255207"/>
    </source>
</evidence>
<feature type="transmembrane region" description="Helical" evidence="12">
    <location>
        <begin position="312"/>
        <end position="335"/>
    </location>
</feature>
<evidence type="ECO:0000256" key="11">
    <source>
        <dbReference type="PIRNR" id="PIRNR016636"/>
    </source>
</evidence>
<dbReference type="PANTHER" id="PTHR13285:SF18">
    <property type="entry name" value="PROTEIN-CYSTEINE N-PALMITOYLTRANSFERASE RASP"/>
    <property type="match status" value="1"/>
</dbReference>
<feature type="transmembrane region" description="Helical" evidence="12">
    <location>
        <begin position="355"/>
        <end position="374"/>
    </location>
</feature>
<dbReference type="PIRSF" id="PIRSF016636">
    <property type="entry name" value="AlgI_DltB"/>
    <property type="match status" value="1"/>
</dbReference>
<feature type="transmembrane region" description="Helical" evidence="12">
    <location>
        <begin position="412"/>
        <end position="429"/>
    </location>
</feature>
<dbReference type="InterPro" id="IPR024194">
    <property type="entry name" value="Ac/AlaTfrase_AlgI/DltB"/>
</dbReference>
<dbReference type="PANTHER" id="PTHR13285">
    <property type="entry name" value="ACYLTRANSFERASE"/>
    <property type="match status" value="1"/>
</dbReference>
<name>A0A370L879_9HYPH</name>
<evidence type="ECO:0000256" key="10">
    <source>
        <dbReference type="ARBA" id="ARBA00031030"/>
    </source>
</evidence>
<dbReference type="Pfam" id="PF03062">
    <property type="entry name" value="MBOAT"/>
    <property type="match status" value="1"/>
</dbReference>
<feature type="transmembrane region" description="Helical" evidence="12">
    <location>
        <begin position="386"/>
        <end position="406"/>
    </location>
</feature>